<dbReference type="RefSeq" id="WP_058382556.1">
    <property type="nucleotide sequence ID" value="NZ_CP013659.2"/>
</dbReference>
<evidence type="ECO:0000313" key="2">
    <source>
        <dbReference type="EMBL" id="ALS75853.1"/>
    </source>
</evidence>
<dbReference type="InterPro" id="IPR007374">
    <property type="entry name" value="ASCH_domain"/>
</dbReference>
<accession>A0A0U2YSN8</accession>
<dbReference type="InterPro" id="IPR015947">
    <property type="entry name" value="PUA-like_sf"/>
</dbReference>
<feature type="domain" description="ASCH" evidence="1">
    <location>
        <begin position="5"/>
        <end position="114"/>
    </location>
</feature>
<dbReference type="SUPFAM" id="SSF88697">
    <property type="entry name" value="PUA domain-like"/>
    <property type="match status" value="1"/>
</dbReference>
<reference evidence="2" key="1">
    <citation type="submission" date="2016-01" db="EMBL/GenBank/DDBJ databases">
        <title>Complete genome of Planococcus rifietoensis type strain M8.</title>
        <authorList>
            <person name="See-Too W.S."/>
        </authorList>
    </citation>
    <scope>NUCLEOTIDE SEQUENCE [LARGE SCALE GENOMIC DNA]</scope>
    <source>
        <strain evidence="2">M8</strain>
    </source>
</reference>
<dbReference type="Gene3D" id="2.30.130.30">
    <property type="entry name" value="Hypothetical protein"/>
    <property type="match status" value="1"/>
</dbReference>
<gene>
    <name evidence="2" type="ORF">AUC31_11915</name>
</gene>
<dbReference type="EMBL" id="CP013659">
    <property type="protein sequence ID" value="ALS75853.1"/>
    <property type="molecule type" value="Genomic_DNA"/>
</dbReference>
<organism evidence="2 3">
    <name type="scientific">Planococcus rifietoensis</name>
    <dbReference type="NCBI Taxonomy" id="200991"/>
    <lineage>
        <taxon>Bacteria</taxon>
        <taxon>Bacillati</taxon>
        <taxon>Bacillota</taxon>
        <taxon>Bacilli</taxon>
        <taxon>Bacillales</taxon>
        <taxon>Caryophanaceae</taxon>
        <taxon>Planococcus</taxon>
    </lineage>
</organism>
<dbReference type="CDD" id="cd06555">
    <property type="entry name" value="ASCH_PF0470_like"/>
    <property type="match status" value="1"/>
</dbReference>
<keyword evidence="3" id="KW-1185">Reference proteome</keyword>
<dbReference type="Pfam" id="PF04266">
    <property type="entry name" value="ASCH"/>
    <property type="match status" value="1"/>
</dbReference>
<dbReference type="PIRSF" id="PIRSF016134">
    <property type="entry name" value="UCP016134"/>
    <property type="match status" value="1"/>
</dbReference>
<dbReference type="Proteomes" id="UP000067683">
    <property type="component" value="Chromosome"/>
</dbReference>
<dbReference type="OrthoDB" id="9790388at2"/>
<sequence>MEHKMKLYEEPFRAIQSGKKTVEIRLHDPKRRKLKENDTIEFTKLPSEDEKLLVKITKLCTYPTFREMFEDIPAEKFGIVDNNIEKRVESIHTLYSPAREQEWGSLAIEIELLFP</sequence>
<dbReference type="KEGG" id="prt:AUC31_11915"/>
<protein>
    <recommendedName>
        <fullName evidence="1">ASCH domain-containing protein</fullName>
    </recommendedName>
</protein>
<proteinExistence type="predicted"/>
<dbReference type="SMART" id="SM01022">
    <property type="entry name" value="ASCH"/>
    <property type="match status" value="1"/>
</dbReference>
<dbReference type="AlphaFoldDB" id="A0A0U2YSN8"/>
<dbReference type="STRING" id="200991.AUC31_11915"/>
<evidence type="ECO:0000259" key="1">
    <source>
        <dbReference type="SMART" id="SM01022"/>
    </source>
</evidence>
<dbReference type="InterPro" id="IPR016645">
    <property type="entry name" value="UCP016134"/>
</dbReference>
<name>A0A0U2YSN8_9BACL</name>
<evidence type="ECO:0000313" key="3">
    <source>
        <dbReference type="Proteomes" id="UP000067683"/>
    </source>
</evidence>